<dbReference type="OrthoDB" id="5990578at2759"/>
<keyword evidence="3" id="KW-1185">Reference proteome</keyword>
<dbReference type="EMBL" id="BEZZ01081837">
    <property type="protein sequence ID" value="GCC42696.1"/>
    <property type="molecule type" value="Genomic_DNA"/>
</dbReference>
<comment type="caution">
    <text evidence="2">The sequence shown here is derived from an EMBL/GenBank/DDBJ whole genome shotgun (WGS) entry which is preliminary data.</text>
</comment>
<dbReference type="InterPro" id="IPR021281">
    <property type="entry name" value="SNAPC2"/>
</dbReference>
<evidence type="ECO:0000313" key="3">
    <source>
        <dbReference type="Proteomes" id="UP000287033"/>
    </source>
</evidence>
<proteinExistence type="predicted"/>
<feature type="compositionally biased region" description="Gly residues" evidence="1">
    <location>
        <begin position="24"/>
        <end position="34"/>
    </location>
</feature>
<dbReference type="Proteomes" id="UP000287033">
    <property type="component" value="Unassembled WGS sequence"/>
</dbReference>
<name>A0A401TJ99_CHIPU</name>
<reference evidence="2 3" key="1">
    <citation type="journal article" date="2018" name="Nat. Ecol. Evol.">
        <title>Shark genomes provide insights into elasmobranch evolution and the origin of vertebrates.</title>
        <authorList>
            <person name="Hara Y"/>
            <person name="Yamaguchi K"/>
            <person name="Onimaru K"/>
            <person name="Kadota M"/>
            <person name="Koyanagi M"/>
            <person name="Keeley SD"/>
            <person name="Tatsumi K"/>
            <person name="Tanaka K"/>
            <person name="Motone F"/>
            <person name="Kageyama Y"/>
            <person name="Nozu R"/>
            <person name="Adachi N"/>
            <person name="Nishimura O"/>
            <person name="Nakagawa R"/>
            <person name="Tanegashima C"/>
            <person name="Kiyatake I"/>
            <person name="Matsumoto R"/>
            <person name="Murakumo K"/>
            <person name="Nishida K"/>
            <person name="Terakita A"/>
            <person name="Kuratani S"/>
            <person name="Sato K"/>
            <person name="Hyodo S Kuraku.S."/>
        </authorList>
    </citation>
    <scope>NUCLEOTIDE SEQUENCE [LARGE SCALE GENOMIC DNA]</scope>
</reference>
<feature type="region of interest" description="Disordered" evidence="1">
    <location>
        <begin position="1"/>
        <end position="45"/>
    </location>
</feature>
<protein>
    <submittedName>
        <fullName evidence="2">Uncharacterized protein</fullName>
    </submittedName>
</protein>
<evidence type="ECO:0000313" key="2">
    <source>
        <dbReference type="EMBL" id="GCC42696.1"/>
    </source>
</evidence>
<organism evidence="2 3">
    <name type="scientific">Chiloscyllium punctatum</name>
    <name type="common">Brownbanded bambooshark</name>
    <name type="synonym">Hemiscyllium punctatum</name>
    <dbReference type="NCBI Taxonomy" id="137246"/>
    <lineage>
        <taxon>Eukaryota</taxon>
        <taxon>Metazoa</taxon>
        <taxon>Chordata</taxon>
        <taxon>Craniata</taxon>
        <taxon>Vertebrata</taxon>
        <taxon>Chondrichthyes</taxon>
        <taxon>Elasmobranchii</taxon>
        <taxon>Galeomorphii</taxon>
        <taxon>Galeoidea</taxon>
        <taxon>Orectolobiformes</taxon>
        <taxon>Hemiscylliidae</taxon>
        <taxon>Chiloscyllium</taxon>
    </lineage>
</organism>
<dbReference type="Pfam" id="PF11035">
    <property type="entry name" value="SNAPC2"/>
    <property type="match status" value="1"/>
</dbReference>
<evidence type="ECO:0000256" key="1">
    <source>
        <dbReference type="SAM" id="MobiDB-lite"/>
    </source>
</evidence>
<dbReference type="AlphaFoldDB" id="A0A401TJ99"/>
<accession>A0A401TJ99</accession>
<dbReference type="GO" id="GO:0016251">
    <property type="term" value="F:RNA polymerase II general transcription initiation factor activity"/>
    <property type="evidence" value="ECO:0007669"/>
    <property type="project" value="InterPro"/>
</dbReference>
<feature type="non-terminal residue" evidence="2">
    <location>
        <position position="90"/>
    </location>
</feature>
<dbReference type="GO" id="GO:0009301">
    <property type="term" value="P:snRNA transcription"/>
    <property type="evidence" value="ECO:0007669"/>
    <property type="project" value="InterPro"/>
</dbReference>
<gene>
    <name evidence="2" type="ORF">chiPu_0026529</name>
</gene>
<sequence>MIAATEPRCQASRAVPTDPTLRGSGDGTLPGGSLPGSVSSAPPPVITVTESCTQSPGVAQALDMSMDFAKIYKYLSATARGSTLPQLSAF</sequence>